<evidence type="ECO:0000313" key="3">
    <source>
        <dbReference type="Proteomes" id="UP000235388"/>
    </source>
</evidence>
<dbReference type="AlphaFoldDB" id="A0A2N5RXH9"/>
<feature type="compositionally biased region" description="Polar residues" evidence="1">
    <location>
        <begin position="12"/>
        <end position="34"/>
    </location>
</feature>
<name>A0A2N5RXH9_9BASI</name>
<feature type="compositionally biased region" description="Basic and acidic residues" evidence="1">
    <location>
        <begin position="59"/>
        <end position="68"/>
    </location>
</feature>
<dbReference type="Proteomes" id="UP000235388">
    <property type="component" value="Unassembled WGS sequence"/>
</dbReference>
<dbReference type="EMBL" id="PGCJ01001402">
    <property type="protein sequence ID" value="PLW05698.1"/>
    <property type="molecule type" value="Genomic_DNA"/>
</dbReference>
<keyword evidence="3" id="KW-1185">Reference proteome</keyword>
<evidence type="ECO:0000256" key="1">
    <source>
        <dbReference type="SAM" id="MobiDB-lite"/>
    </source>
</evidence>
<evidence type="ECO:0000313" key="2">
    <source>
        <dbReference type="EMBL" id="PLW05698.1"/>
    </source>
</evidence>
<accession>A0A2N5RXH9</accession>
<protein>
    <submittedName>
        <fullName evidence="2">Uncharacterized protein</fullName>
    </submittedName>
</protein>
<comment type="caution">
    <text evidence="2">The sequence shown here is derived from an EMBL/GenBank/DDBJ whole genome shotgun (WGS) entry which is preliminary data.</text>
</comment>
<reference evidence="2 3" key="1">
    <citation type="submission" date="2017-11" db="EMBL/GenBank/DDBJ databases">
        <title>De novo assembly and phasing of dikaryotic genomes from two isolates of Puccinia coronata f. sp. avenae, the causal agent of oat crown rust.</title>
        <authorList>
            <person name="Miller M.E."/>
            <person name="Zhang Y."/>
            <person name="Omidvar V."/>
            <person name="Sperschneider J."/>
            <person name="Schwessinger B."/>
            <person name="Raley C."/>
            <person name="Palmer J.M."/>
            <person name="Garnica D."/>
            <person name="Upadhyaya N."/>
            <person name="Rathjen J."/>
            <person name="Taylor J.M."/>
            <person name="Park R.F."/>
            <person name="Dodds P.N."/>
            <person name="Hirsch C.D."/>
            <person name="Kianian S.F."/>
            <person name="Figueroa M."/>
        </authorList>
    </citation>
    <scope>NUCLEOTIDE SEQUENCE [LARGE SCALE GENOMIC DNA]</scope>
    <source>
        <strain evidence="2">12NC29</strain>
    </source>
</reference>
<organism evidence="2 3">
    <name type="scientific">Puccinia coronata f. sp. avenae</name>
    <dbReference type="NCBI Taxonomy" id="200324"/>
    <lineage>
        <taxon>Eukaryota</taxon>
        <taxon>Fungi</taxon>
        <taxon>Dikarya</taxon>
        <taxon>Basidiomycota</taxon>
        <taxon>Pucciniomycotina</taxon>
        <taxon>Pucciniomycetes</taxon>
        <taxon>Pucciniales</taxon>
        <taxon>Pucciniaceae</taxon>
        <taxon>Puccinia</taxon>
    </lineage>
</organism>
<proteinExistence type="predicted"/>
<gene>
    <name evidence="2" type="ORF">PCANC_28588</name>
</gene>
<feature type="region of interest" description="Disordered" evidence="1">
    <location>
        <begin position="1"/>
        <end position="68"/>
    </location>
</feature>
<sequence>MAANSKKRCKQSESQAPDTSESDRAAQSQEQTGRQTKRPSRTVVIDNSDDEQQVSNDAKSQDLSDKQELKRALKVHQNQVSSFYAL</sequence>